<evidence type="ECO:0000256" key="4">
    <source>
        <dbReference type="ARBA" id="ARBA00022664"/>
    </source>
</evidence>
<dbReference type="InterPro" id="IPR000690">
    <property type="entry name" value="Matrin/U1-C_Znf_C2H2"/>
</dbReference>
<keyword evidence="13" id="KW-1185">Reference proteome</keyword>
<comment type="similarity">
    <text evidence="2">Belongs to the SF3A3 family.</text>
</comment>
<evidence type="ECO:0000259" key="11">
    <source>
        <dbReference type="PROSITE" id="PS50171"/>
    </source>
</evidence>
<evidence type="ECO:0000256" key="10">
    <source>
        <dbReference type="SAM" id="MobiDB-lite"/>
    </source>
</evidence>
<dbReference type="AlphaFoldDB" id="A0A8K1GH68"/>
<dbReference type="EMBL" id="SWJQ01000238">
    <property type="protein sequence ID" value="TRZ18022.1"/>
    <property type="molecule type" value="Genomic_DNA"/>
</dbReference>
<dbReference type="PROSITE" id="PS50171">
    <property type="entry name" value="ZF_MATRIN"/>
    <property type="match status" value="1"/>
</dbReference>
<name>A0A8K1GH68_9PASS</name>
<dbReference type="Pfam" id="PF13297">
    <property type="entry name" value="SDE2_2C"/>
    <property type="match status" value="1"/>
</dbReference>
<dbReference type="Proteomes" id="UP000796761">
    <property type="component" value="Unassembled WGS sequence"/>
</dbReference>
<keyword evidence="6" id="KW-0863">Zinc-finger</keyword>
<dbReference type="InterPro" id="IPR025086">
    <property type="entry name" value="SDE2/SF3A3_SAP"/>
</dbReference>
<dbReference type="GO" id="GO:0003723">
    <property type="term" value="F:RNA binding"/>
    <property type="evidence" value="ECO:0007669"/>
    <property type="project" value="InterPro"/>
</dbReference>
<keyword evidence="5" id="KW-0479">Metal-binding</keyword>
<dbReference type="InterPro" id="IPR051421">
    <property type="entry name" value="RNA_Proc_DNA_Dmg_Regulator"/>
</dbReference>
<dbReference type="PANTHER" id="PTHR12786:SF2">
    <property type="entry name" value="SPLICING FACTOR 3A SUBUNIT 3"/>
    <property type="match status" value="1"/>
</dbReference>
<dbReference type="OrthoDB" id="2160351at2759"/>
<evidence type="ECO:0000256" key="1">
    <source>
        <dbReference type="ARBA" id="ARBA00004123"/>
    </source>
</evidence>
<keyword evidence="8" id="KW-0508">mRNA splicing</keyword>
<dbReference type="InterPro" id="IPR021966">
    <property type="entry name" value="SF3a60_bindingd"/>
</dbReference>
<dbReference type="PANTHER" id="PTHR12786">
    <property type="entry name" value="SPLICING FACTOR SF3A-RELATED"/>
    <property type="match status" value="1"/>
</dbReference>
<keyword evidence="4" id="KW-0507">mRNA processing</keyword>
<evidence type="ECO:0000313" key="13">
    <source>
        <dbReference type="Proteomes" id="UP000796761"/>
    </source>
</evidence>
<proteinExistence type="inferred from homology"/>
<feature type="compositionally biased region" description="Basic and acidic residues" evidence="10">
    <location>
        <begin position="343"/>
        <end position="354"/>
    </location>
</feature>
<gene>
    <name evidence="12" type="ORF">HGM15179_009110</name>
</gene>
<evidence type="ECO:0000256" key="7">
    <source>
        <dbReference type="ARBA" id="ARBA00022833"/>
    </source>
</evidence>
<dbReference type="InterPro" id="IPR031774">
    <property type="entry name" value="SF3A3_dom"/>
</dbReference>
<dbReference type="GO" id="GO:0005681">
    <property type="term" value="C:spliceosomal complex"/>
    <property type="evidence" value="ECO:0007669"/>
    <property type="project" value="InterPro"/>
</dbReference>
<accession>A0A8K1GH68</accession>
<evidence type="ECO:0000256" key="8">
    <source>
        <dbReference type="ARBA" id="ARBA00023187"/>
    </source>
</evidence>
<dbReference type="Pfam" id="PF16837">
    <property type="entry name" value="SF3A3"/>
    <property type="match status" value="1"/>
</dbReference>
<dbReference type="Pfam" id="PF12108">
    <property type="entry name" value="SF3a60_bindingd"/>
    <property type="match status" value="1"/>
</dbReference>
<dbReference type="GO" id="GO:0000398">
    <property type="term" value="P:mRNA splicing, via spliceosome"/>
    <property type="evidence" value="ECO:0007669"/>
    <property type="project" value="InterPro"/>
</dbReference>
<keyword evidence="3" id="KW-0597">Phosphoprotein</keyword>
<keyword evidence="7" id="KW-0862">Zinc</keyword>
<feature type="region of interest" description="Disordered" evidence="10">
    <location>
        <begin position="343"/>
        <end position="374"/>
    </location>
</feature>
<evidence type="ECO:0000256" key="3">
    <source>
        <dbReference type="ARBA" id="ARBA00022553"/>
    </source>
</evidence>
<organism evidence="12 13">
    <name type="scientific">Zosterops borbonicus</name>
    <dbReference type="NCBI Taxonomy" id="364589"/>
    <lineage>
        <taxon>Eukaryota</taxon>
        <taxon>Metazoa</taxon>
        <taxon>Chordata</taxon>
        <taxon>Craniata</taxon>
        <taxon>Vertebrata</taxon>
        <taxon>Euteleostomi</taxon>
        <taxon>Archelosauria</taxon>
        <taxon>Archosauria</taxon>
        <taxon>Dinosauria</taxon>
        <taxon>Saurischia</taxon>
        <taxon>Theropoda</taxon>
        <taxon>Coelurosauria</taxon>
        <taxon>Aves</taxon>
        <taxon>Neognathae</taxon>
        <taxon>Neoaves</taxon>
        <taxon>Telluraves</taxon>
        <taxon>Australaves</taxon>
        <taxon>Passeriformes</taxon>
        <taxon>Sylvioidea</taxon>
        <taxon>Zosteropidae</taxon>
        <taxon>Zosterops</taxon>
    </lineage>
</organism>
<reference evidence="12" key="1">
    <citation type="submission" date="2019-04" db="EMBL/GenBank/DDBJ databases">
        <title>Genome assembly of Zosterops borbonicus 15179.</title>
        <authorList>
            <person name="Leroy T."/>
            <person name="Anselmetti Y."/>
            <person name="Tilak M.-K."/>
            <person name="Nabholz B."/>
        </authorList>
    </citation>
    <scope>NUCLEOTIDE SEQUENCE</scope>
    <source>
        <strain evidence="12">HGM_15179</strain>
        <tissue evidence="12">Muscle</tissue>
    </source>
</reference>
<comment type="caution">
    <text evidence="12">The sequence shown here is derived from an EMBL/GenBank/DDBJ whole genome shotgun (WGS) entry which is preliminary data.</text>
</comment>
<dbReference type="GO" id="GO:0008270">
    <property type="term" value="F:zinc ion binding"/>
    <property type="evidence" value="ECO:0007669"/>
    <property type="project" value="UniProtKB-KW"/>
</dbReference>
<dbReference type="Pfam" id="PF11931">
    <property type="entry name" value="SF3a60_Prp9_C"/>
    <property type="match status" value="1"/>
</dbReference>
<evidence type="ECO:0000313" key="12">
    <source>
        <dbReference type="EMBL" id="TRZ18022.1"/>
    </source>
</evidence>
<evidence type="ECO:0000256" key="6">
    <source>
        <dbReference type="ARBA" id="ARBA00022771"/>
    </source>
</evidence>
<feature type="compositionally biased region" description="Acidic residues" evidence="10">
    <location>
        <begin position="355"/>
        <end position="374"/>
    </location>
</feature>
<feature type="domain" description="Matrin-type" evidence="11">
    <location>
        <begin position="406"/>
        <end position="437"/>
    </location>
</feature>
<keyword evidence="9" id="KW-0539">Nucleus</keyword>
<comment type="subcellular location">
    <subcellularLocation>
        <location evidence="1">Nucleus</location>
    </subcellularLocation>
</comment>
<dbReference type="InterPro" id="IPR024598">
    <property type="entry name" value="SF3a60/Prp9_C"/>
</dbReference>
<evidence type="ECO:0000256" key="9">
    <source>
        <dbReference type="ARBA" id="ARBA00023242"/>
    </source>
</evidence>
<protein>
    <recommendedName>
        <fullName evidence="11">Matrin-type domain-containing protein</fullName>
    </recommendedName>
</protein>
<evidence type="ECO:0000256" key="2">
    <source>
        <dbReference type="ARBA" id="ARBA00008776"/>
    </source>
</evidence>
<evidence type="ECO:0000256" key="5">
    <source>
        <dbReference type="ARBA" id="ARBA00022723"/>
    </source>
</evidence>
<sequence length="799" mass="88414">METILEQQRRYHEERERLMDVMVKEMLTKKSTLRDQINSDHRTRAMQDRYMEVSGNLRDLYDDKDGLRKEELSAISGPNEFAEFYNRLKQIKEFHRKHPNEICVPMSVEFEELLKARDNPSEEAQNLVEFTDEEGYGRYLDLHDCYLKYINLKSSEKLDYITYLSTFDQLFDIPKERKNAEYKRYLEMLLEYLQDYTDRVKPLLDQNELFGKIQTEFEKKWENGTFPGWPKETSSALTHAGAHLDLSAFSSWEELASLGLDRLKSALLALGLKCGGTLEERAQRLFSTKGKSLEALDPSLFAKNPKTKGSKRDTERNKDLAFLEAQIYEYVEVLGEQRHLTHENVQRKQARTGEEREEEEEEQISESESEDEENEIIYNPKNLPLGWDGKPIPYWLYKLHGLNINYNCEICGNYTYRGPKAFQRHFAEWRHAHGMRCLGIPNTAHFANVTQIEDAVSWPSTAANTMVVATKNTSAATKNTLVGAVTTKKPVTTSLVAVATKNPSVATTKNAAVVATANTLVATKNTLVIVKATKNMALAATKNTSATTKNALVVVATTKQASVATKTTPVVAMATKNTSAAIKSALVVATTKEDSVTTKNTPVVLMATKNSSAATKNALVVVATTKQALVATKNTSVGAMATKNTPVVPMATQNTSVVVVTNNASLVATNTSMKGAEETMGKVCAAFSCHGNECFKGKKTISKCILGQDFCEMKKTGLNYTAGCSKACKAAKPVCAGGMKAACYQECCPASSKSSCLKLDGKVHVNSAGLVTLAPLLKVLMACGVVLLLSYRVSTPLWG</sequence>